<organism evidence="4 5">
    <name type="scientific">Sciurus vulgaris</name>
    <name type="common">Eurasian red squirrel</name>
    <dbReference type="NCBI Taxonomy" id="55149"/>
    <lineage>
        <taxon>Eukaryota</taxon>
        <taxon>Metazoa</taxon>
        <taxon>Chordata</taxon>
        <taxon>Craniata</taxon>
        <taxon>Vertebrata</taxon>
        <taxon>Euteleostomi</taxon>
        <taxon>Mammalia</taxon>
        <taxon>Eutheria</taxon>
        <taxon>Euarchontoglires</taxon>
        <taxon>Glires</taxon>
        <taxon>Rodentia</taxon>
        <taxon>Sciuromorpha</taxon>
        <taxon>Sciuridae</taxon>
        <taxon>Sciurinae</taxon>
        <taxon>Sciurini</taxon>
        <taxon>Sciurus</taxon>
    </lineage>
</organism>
<keyword evidence="2" id="KW-0472">Membrane</keyword>
<sequence>MEVPRPSAPGWCAQSIPLALGGVLKLQLCELWLLLLGSGLNANFLPHEEDVDFINEYVTLHNELRGNVYPRGSNLRFMTWDVALSRTARAWGKKCVFKPNSHLEEIHMAHPTFNGIGENMWVGLENEFTATTAIRSWYAEKKYYNFEDGSCSKNCSYYKQLVWDNSYKVGCAVTPCARIGNIIHAAIFICNYAPGGALSRRPYEPGVFCTRCGNRDRCTDYLCSNADRDQAIYYHYWYPRWEVPRPIVCDPLCIFVLLLRLLFFIMCVIIVLIVQPYFPNILLEQQMVFTPELSKIEEKKREKMKKIEEENEGEEEEEKEEEE</sequence>
<dbReference type="PANTHER" id="PTHR10334">
    <property type="entry name" value="CYSTEINE-RICH SECRETORY PROTEIN-RELATED"/>
    <property type="match status" value="1"/>
</dbReference>
<evidence type="ECO:0000256" key="1">
    <source>
        <dbReference type="SAM" id="MobiDB-lite"/>
    </source>
</evidence>
<proteinExistence type="predicted"/>
<keyword evidence="5" id="KW-1185">Reference proteome</keyword>
<dbReference type="OrthoDB" id="43654at2759"/>
<evidence type="ECO:0000313" key="5">
    <source>
        <dbReference type="Proteomes" id="UP000694564"/>
    </source>
</evidence>
<dbReference type="InterPro" id="IPR014044">
    <property type="entry name" value="CAP_dom"/>
</dbReference>
<dbReference type="FunFam" id="3.40.33.10:FF:000017">
    <property type="entry name" value="GLIPR1 like 2"/>
    <property type="match status" value="1"/>
</dbReference>
<dbReference type="PRINTS" id="PR00837">
    <property type="entry name" value="V5TPXLIKE"/>
</dbReference>
<keyword evidence="2" id="KW-0812">Transmembrane</keyword>
<feature type="region of interest" description="Disordered" evidence="1">
    <location>
        <begin position="300"/>
        <end position="323"/>
    </location>
</feature>
<dbReference type="Proteomes" id="UP000694564">
    <property type="component" value="Chromosome 5"/>
</dbReference>
<gene>
    <name evidence="4" type="primary">GLIPR1L2</name>
</gene>
<dbReference type="GeneTree" id="ENSGT00940000162357"/>
<dbReference type="Pfam" id="PF00188">
    <property type="entry name" value="CAP"/>
    <property type="match status" value="1"/>
</dbReference>
<feature type="domain" description="SCP" evidence="3">
    <location>
        <begin position="52"/>
        <end position="200"/>
    </location>
</feature>
<dbReference type="AlphaFoldDB" id="A0A8D2DUT9"/>
<keyword evidence="2" id="KW-1133">Transmembrane helix</keyword>
<dbReference type="SUPFAM" id="SSF55797">
    <property type="entry name" value="PR-1-like"/>
    <property type="match status" value="1"/>
</dbReference>
<dbReference type="SMART" id="SM00198">
    <property type="entry name" value="SCP"/>
    <property type="match status" value="1"/>
</dbReference>
<reference evidence="4" key="2">
    <citation type="submission" date="2025-09" db="UniProtKB">
        <authorList>
            <consortium name="Ensembl"/>
        </authorList>
    </citation>
    <scope>IDENTIFICATION</scope>
</reference>
<evidence type="ECO:0000256" key="2">
    <source>
        <dbReference type="SAM" id="Phobius"/>
    </source>
</evidence>
<dbReference type="Ensembl" id="ENSSVLT00005032285.1">
    <property type="protein sequence ID" value="ENSSVLP00005029055.1"/>
    <property type="gene ID" value="ENSSVLG00005022916.1"/>
</dbReference>
<dbReference type="InterPro" id="IPR035940">
    <property type="entry name" value="CAP_sf"/>
</dbReference>
<name>A0A8D2DUT9_SCIVU</name>
<evidence type="ECO:0000313" key="4">
    <source>
        <dbReference type="Ensembl" id="ENSSVLP00005029055.1"/>
    </source>
</evidence>
<evidence type="ECO:0000259" key="3">
    <source>
        <dbReference type="SMART" id="SM00198"/>
    </source>
</evidence>
<accession>A0A8D2DUT9</accession>
<feature type="compositionally biased region" description="Acidic residues" evidence="1">
    <location>
        <begin position="309"/>
        <end position="323"/>
    </location>
</feature>
<dbReference type="InterPro" id="IPR001283">
    <property type="entry name" value="CRISP-related"/>
</dbReference>
<feature type="transmembrane region" description="Helical" evidence="2">
    <location>
        <begin position="254"/>
        <end position="278"/>
    </location>
</feature>
<protein>
    <submittedName>
        <fullName evidence="4">GLIPR1 like 2</fullName>
    </submittedName>
</protein>
<reference evidence="4" key="1">
    <citation type="submission" date="2025-08" db="UniProtKB">
        <authorList>
            <consortium name="Ensembl"/>
        </authorList>
    </citation>
    <scope>IDENTIFICATION</scope>
</reference>
<dbReference type="Gene3D" id="3.40.33.10">
    <property type="entry name" value="CAP"/>
    <property type="match status" value="1"/>
</dbReference>